<proteinExistence type="predicted"/>
<dbReference type="Proteomes" id="UP001279410">
    <property type="component" value="Unassembled WGS sequence"/>
</dbReference>
<dbReference type="PANTHER" id="PTHR31594:SF16">
    <property type="entry name" value="SI:CH211-281L24.3"/>
    <property type="match status" value="1"/>
</dbReference>
<accession>A0AAD3RFH8</accession>
<dbReference type="EMBL" id="BRZM01000144">
    <property type="protein sequence ID" value="GLD68639.1"/>
    <property type="molecule type" value="Genomic_DNA"/>
</dbReference>
<evidence type="ECO:0000313" key="3">
    <source>
        <dbReference type="Proteomes" id="UP001279410"/>
    </source>
</evidence>
<dbReference type="InterPro" id="IPR052090">
    <property type="entry name" value="Cytolytic_pore-forming_toxin"/>
</dbReference>
<reference evidence="2" key="1">
    <citation type="submission" date="2022-08" db="EMBL/GenBank/DDBJ databases">
        <title>Genome sequencing of akame (Lates japonicus).</title>
        <authorList>
            <person name="Hashiguchi Y."/>
            <person name="Takahashi H."/>
        </authorList>
    </citation>
    <scope>NUCLEOTIDE SEQUENCE</scope>
    <source>
        <strain evidence="2">Kochi</strain>
    </source>
</reference>
<name>A0AAD3RFH8_LATJO</name>
<dbReference type="InterPro" id="IPR013320">
    <property type="entry name" value="ConA-like_dom_sf"/>
</dbReference>
<dbReference type="InterPro" id="IPR043136">
    <property type="entry name" value="B30.2/SPRY_sf"/>
</dbReference>
<dbReference type="SMART" id="SM00589">
    <property type="entry name" value="PRY"/>
    <property type="match status" value="1"/>
</dbReference>
<evidence type="ECO:0000259" key="1">
    <source>
        <dbReference type="SMART" id="SM00589"/>
    </source>
</evidence>
<dbReference type="InterPro" id="IPR003879">
    <property type="entry name" value="Butyrophylin_SPRY"/>
</dbReference>
<organism evidence="2 3">
    <name type="scientific">Lates japonicus</name>
    <name type="common">Japanese lates</name>
    <dbReference type="NCBI Taxonomy" id="270547"/>
    <lineage>
        <taxon>Eukaryota</taxon>
        <taxon>Metazoa</taxon>
        <taxon>Chordata</taxon>
        <taxon>Craniata</taxon>
        <taxon>Vertebrata</taxon>
        <taxon>Euteleostomi</taxon>
        <taxon>Actinopterygii</taxon>
        <taxon>Neopterygii</taxon>
        <taxon>Teleostei</taxon>
        <taxon>Neoteleostei</taxon>
        <taxon>Acanthomorphata</taxon>
        <taxon>Carangaria</taxon>
        <taxon>Carangaria incertae sedis</taxon>
        <taxon>Centropomidae</taxon>
        <taxon>Lates</taxon>
    </lineage>
</organism>
<dbReference type="InterPro" id="IPR040581">
    <property type="entry name" value="Thioredoxin_11"/>
</dbReference>
<comment type="caution">
    <text evidence="2">The sequence shown here is derived from an EMBL/GenBank/DDBJ whole genome shotgun (WGS) entry which is preliminary data.</text>
</comment>
<dbReference type="Gene3D" id="2.60.120.920">
    <property type="match status" value="2"/>
</dbReference>
<dbReference type="SUPFAM" id="SSF49899">
    <property type="entry name" value="Concanavalin A-like lectins/glucanases"/>
    <property type="match status" value="1"/>
</dbReference>
<dbReference type="AlphaFoldDB" id="A0AAD3RFH8"/>
<dbReference type="PANTHER" id="PTHR31594">
    <property type="entry name" value="AIG1-TYPE G DOMAIN-CONTAINING PROTEIN"/>
    <property type="match status" value="1"/>
</dbReference>
<evidence type="ECO:0000313" key="2">
    <source>
        <dbReference type="EMBL" id="GLD68639.1"/>
    </source>
</evidence>
<sequence length="402" mass="45301">VGDMDSDQIVVAALGRPFALGMLYDARKDKLNTVTGILYGAHAFFVFDSEKLDSSSIQDIQGCMEAVVKKIPSFSLEGKADVKLTDEEKATTNKFSCKFYGDFLLESNPATFEDAVKTYQRLPKLLGENGENSVPVKVWLTPLKDLVPTALELKGDICVGLLRKAENALEDQSELDREVLDLDVKDALCFVFTSLKTTDPYLDQMKHYLCSHESQDESVAPQKRDQWYFSGEVLTKMRQKARAFYDITKGLKNSSGFCFLVAAIPNEKYKGATIYHYRDGKLVTENFSKPGVPDAENVTDRRDLLWYACDLNLDPDTANSYLILSEGNKKARSQGTWQSYPDLPQRRVRVFLDYPAGSVSFFKVSHNSLSHVHTYKARLNERLYPGLYAYHTSNYAALCVDL</sequence>
<protein>
    <submittedName>
        <fullName evidence="2">Neoverrucotoxin subunit alpha-like protein</fullName>
    </submittedName>
</protein>
<dbReference type="Pfam" id="PF13765">
    <property type="entry name" value="PRY"/>
    <property type="match status" value="1"/>
</dbReference>
<gene>
    <name evidence="2" type="ORF">AKAME5_001995200</name>
</gene>
<dbReference type="PRINTS" id="PR01407">
    <property type="entry name" value="BUTYPHLNCDUF"/>
</dbReference>
<feature type="non-terminal residue" evidence="2">
    <location>
        <position position="402"/>
    </location>
</feature>
<feature type="domain" description="SPRY-associated" evidence="1">
    <location>
        <begin position="308"/>
        <end position="362"/>
    </location>
</feature>
<keyword evidence="3" id="KW-1185">Reference proteome</keyword>
<dbReference type="InterPro" id="IPR006574">
    <property type="entry name" value="PRY"/>
</dbReference>
<dbReference type="Pfam" id="PF18078">
    <property type="entry name" value="Thioredoxin_11"/>
    <property type="match status" value="1"/>
</dbReference>